<sequence>MSISHLSKKQKTPQTDIAMIIDLLKFEVFYQRKQRALIGLSIIFLLYGLMIGKQNFAPANVNFNSAHQISYYTSFMSLGTVFIIMFFAISGLLRDLRYKMDSIIFTTSITKFQFFVSRFFGVFLFGLLTFSPFFIGFLIGTQSPGLDPDRLSDFNLMAYLWPWVIFILPNTFIVSAILFSVALLTKNNIATYLGATSIYVLYIVCSIVLNSPLIAQSIPPTESGMMIAALLDPFGIAAFFQQTQFWTPFEKNTELLSLSGFLLQNRLIWVLFGFGILALSYKFFSFKMVNQRLKKEKKAVRTKVCKTTYRPIDINLNAKGRRLAFTSLIESDMRATFKSLPFWVIILAWLFIVISEFVSRIQGGGEYHDSLYATSNILINNFLQPLEIFALLLIVFYSGELANRSRDYKFEGILDVTPVSNIALFLSKWVSLLLLPIILISSAILMSVVFQISTGFYEFNWPLYASLYYYNGAPFVLYSLFALFLQSIIPNKYLGMGLTVLAIALLNFAGPSIGIQHPLLRLGFIPLPSYTEMNGFAQNTKAFYHLTMYWFSLGGILALISFKILKRGANLDFRSQVQKFTSSWRKSQLTAVSVFGVLFLSSGSLIYYNTNVLSEYRSIDDYLNTQERYERKFKQFHGLATLNRIALKTELDLYPNEQSYDLRANEILKNESSKSISEMLVQEKEQMANIQIEGANLVEYDSLTGTYLFEFKQPIQPEEEVEMTYEINKRIKGYEVNNSVVKNGTYLSFNAFYPSFGYNVGSEIANNFEREKRGLPKKEREASIEDHLEVYGNKLDRATFETVISTEANQTAVSSGNLINQWTADNRNYFHYKATLAILPAIGYFSADFAIKKDEHNGVSIEQYYHPSHSYNIDRITESTELTLDYCIENFGAYPFDYIRIAEVPAHWSFGGYAHPGLISMVEDRLYLADIRDPNGFDIVAKRTIHEVAHQWWGHILSPNRGEGASFFVEGLAKYTEAIIMEKRYGKGSVWNLAENANRRYFQGRSFASEPEPPIYKQLGESYIGYGKNLTVMLALIDLIGEEAVNQVLKTITDRQRADYDYSVNTLVLLDELYKVTPNQYHALIDDWFKKVITYDLSVEEAEYQQLESGKYEVSLTINAKRFHTQENGASEQITMDEPISIGLFTASPENVSNEESIIYLAPHQVNQTQKQFKLIVDQLPTHVSIDPFGTRSDENLFDNTIRLLK</sequence>
<proteinExistence type="predicted"/>
<dbReference type="STRING" id="1914963.AWW67_09895"/>
<reference evidence="3 4" key="1">
    <citation type="submission" date="2016-01" db="EMBL/GenBank/DDBJ databases">
        <title>Genome sequencing of Roseivirga seohaensis SW-152.</title>
        <authorList>
            <person name="Selvaratnam C."/>
            <person name="Thevarajoo S."/>
            <person name="Goh K.M."/>
            <person name="Ee R."/>
            <person name="Chan K.-G."/>
            <person name="Chong C.S."/>
        </authorList>
    </citation>
    <scope>NUCLEOTIDE SEQUENCE [LARGE SCALE GENOMIC DNA]</scope>
    <source>
        <strain evidence="3 4">SW-152</strain>
    </source>
</reference>
<dbReference type="AlphaFoldDB" id="A0A150XP36"/>
<feature type="transmembrane region" description="Helical" evidence="1">
    <location>
        <begin position="542"/>
        <end position="565"/>
    </location>
</feature>
<feature type="transmembrane region" description="Helical" evidence="1">
    <location>
        <begin position="72"/>
        <end position="93"/>
    </location>
</feature>
<feature type="transmembrane region" description="Helical" evidence="1">
    <location>
        <begin position="160"/>
        <end position="185"/>
    </location>
</feature>
<feature type="transmembrane region" description="Helical" evidence="1">
    <location>
        <begin position="378"/>
        <end position="399"/>
    </location>
</feature>
<evidence type="ECO:0000313" key="3">
    <source>
        <dbReference type="EMBL" id="KYG80473.1"/>
    </source>
</evidence>
<feature type="transmembrane region" description="Helical" evidence="1">
    <location>
        <begin position="192"/>
        <end position="215"/>
    </location>
</feature>
<feature type="transmembrane region" description="Helical" evidence="1">
    <location>
        <begin position="589"/>
        <end position="608"/>
    </location>
</feature>
<feature type="transmembrane region" description="Helical" evidence="1">
    <location>
        <begin position="267"/>
        <end position="284"/>
    </location>
</feature>
<gene>
    <name evidence="3" type="ORF">AWW67_09895</name>
</gene>
<protein>
    <recommendedName>
        <fullName evidence="2">Peptidase M1 membrane alanine aminopeptidase domain-containing protein</fullName>
    </recommendedName>
</protein>
<feature type="transmembrane region" description="Helical" evidence="1">
    <location>
        <begin position="467"/>
        <end position="486"/>
    </location>
</feature>
<feature type="transmembrane region" description="Helical" evidence="1">
    <location>
        <begin position="340"/>
        <end position="358"/>
    </location>
</feature>
<comment type="caution">
    <text evidence="3">The sequence shown here is derived from an EMBL/GenBank/DDBJ whole genome shotgun (WGS) entry which is preliminary data.</text>
</comment>
<dbReference type="SUPFAM" id="SSF55486">
    <property type="entry name" value="Metalloproteases ('zincins'), catalytic domain"/>
    <property type="match status" value="1"/>
</dbReference>
<dbReference type="InterPro" id="IPR014782">
    <property type="entry name" value="Peptidase_M1_dom"/>
</dbReference>
<keyword evidence="1" id="KW-1133">Transmembrane helix</keyword>
<dbReference type="Gene3D" id="1.10.390.10">
    <property type="entry name" value="Neutral Protease Domain 2"/>
    <property type="match status" value="1"/>
</dbReference>
<dbReference type="GO" id="GO:0008237">
    <property type="term" value="F:metallopeptidase activity"/>
    <property type="evidence" value="ECO:0007669"/>
    <property type="project" value="InterPro"/>
</dbReference>
<feature type="transmembrane region" description="Helical" evidence="1">
    <location>
        <begin position="114"/>
        <end position="140"/>
    </location>
</feature>
<feature type="transmembrane region" description="Helical" evidence="1">
    <location>
        <begin position="429"/>
        <end position="452"/>
    </location>
</feature>
<dbReference type="Proteomes" id="UP000075663">
    <property type="component" value="Unassembled WGS sequence"/>
</dbReference>
<evidence type="ECO:0000313" key="4">
    <source>
        <dbReference type="Proteomes" id="UP000075663"/>
    </source>
</evidence>
<name>A0A150XP36_9BACT</name>
<feature type="transmembrane region" description="Helical" evidence="1">
    <location>
        <begin position="35"/>
        <end position="52"/>
    </location>
</feature>
<keyword evidence="1" id="KW-0812">Transmembrane</keyword>
<dbReference type="EMBL" id="LRPB01000047">
    <property type="protein sequence ID" value="KYG80473.1"/>
    <property type="molecule type" value="Genomic_DNA"/>
</dbReference>
<dbReference type="Pfam" id="PF01433">
    <property type="entry name" value="Peptidase_M1"/>
    <property type="match status" value="1"/>
</dbReference>
<dbReference type="GO" id="GO:0008270">
    <property type="term" value="F:zinc ion binding"/>
    <property type="evidence" value="ECO:0007669"/>
    <property type="project" value="InterPro"/>
</dbReference>
<dbReference type="InterPro" id="IPR027268">
    <property type="entry name" value="Peptidase_M4/M1_CTD_sf"/>
</dbReference>
<evidence type="ECO:0000256" key="1">
    <source>
        <dbReference type="SAM" id="Phobius"/>
    </source>
</evidence>
<organism evidence="3 4">
    <name type="scientific">Roseivirga seohaensis</name>
    <dbReference type="NCBI Taxonomy" id="1914963"/>
    <lineage>
        <taxon>Bacteria</taxon>
        <taxon>Pseudomonadati</taxon>
        <taxon>Bacteroidota</taxon>
        <taxon>Cytophagia</taxon>
        <taxon>Cytophagales</taxon>
        <taxon>Roseivirgaceae</taxon>
        <taxon>Roseivirga</taxon>
    </lineage>
</organism>
<evidence type="ECO:0000259" key="2">
    <source>
        <dbReference type="Pfam" id="PF01433"/>
    </source>
</evidence>
<accession>A0A150XP36</accession>
<keyword evidence="1" id="KW-0472">Membrane</keyword>
<feature type="transmembrane region" description="Helical" evidence="1">
    <location>
        <begin position="493"/>
        <end position="513"/>
    </location>
</feature>
<feature type="domain" description="Peptidase M1 membrane alanine aminopeptidase" evidence="2">
    <location>
        <begin position="883"/>
        <end position="1088"/>
    </location>
</feature>